<dbReference type="EMBL" id="WNWS01000401">
    <property type="protein sequence ID" value="KAE9968556.1"/>
    <property type="molecule type" value="Genomic_DNA"/>
</dbReference>
<feature type="region of interest" description="Disordered" evidence="1">
    <location>
        <begin position="1"/>
        <end position="36"/>
    </location>
</feature>
<dbReference type="EMBL" id="WNWR01000203">
    <property type="protein sequence ID" value="KAE9988965.1"/>
    <property type="molecule type" value="Genomic_DNA"/>
</dbReference>
<evidence type="ECO:0000313" key="2">
    <source>
        <dbReference type="EMBL" id="KAE9968556.1"/>
    </source>
</evidence>
<protein>
    <submittedName>
        <fullName evidence="3">Uncharacterized protein</fullName>
    </submittedName>
</protein>
<sequence>MPIRPPTPHSPSPPSQPNSPPSPPKQTSPNPDHDAWKSKYDHLKAAYDDLRTEYELLQDKCNKMVNHKDATMEDDEDMFSMWHDDVGSEV</sequence>
<evidence type="ECO:0000313" key="5">
    <source>
        <dbReference type="Proteomes" id="UP000490939"/>
    </source>
</evidence>
<feature type="compositionally biased region" description="Pro residues" evidence="1">
    <location>
        <begin position="1"/>
        <end position="26"/>
    </location>
</feature>
<gene>
    <name evidence="3" type="ORF">EG327_003143</name>
    <name evidence="2" type="ORF">EG328_007489</name>
</gene>
<dbReference type="Proteomes" id="UP000447873">
    <property type="component" value="Unassembled WGS sequence"/>
</dbReference>
<name>A0A8H3VJ74_VENIN</name>
<dbReference type="Proteomes" id="UP000490939">
    <property type="component" value="Unassembled WGS sequence"/>
</dbReference>
<accession>A0A8H3VJ74</accession>
<proteinExistence type="predicted"/>
<reference evidence="3 5" key="1">
    <citation type="submission" date="2019-07" db="EMBL/GenBank/DDBJ databases">
        <title>Venturia inaequalis Genome Resource.</title>
        <authorList>
            <person name="Lichtner F.J."/>
        </authorList>
    </citation>
    <scope>NUCLEOTIDE SEQUENCE [LARGE SCALE GENOMIC DNA]</scope>
    <source>
        <strain evidence="2 4">120213</strain>
        <strain evidence="3 5">DMI_063113</strain>
    </source>
</reference>
<organism evidence="3 5">
    <name type="scientific">Venturia inaequalis</name>
    <name type="common">Apple scab fungus</name>
    <dbReference type="NCBI Taxonomy" id="5025"/>
    <lineage>
        <taxon>Eukaryota</taxon>
        <taxon>Fungi</taxon>
        <taxon>Dikarya</taxon>
        <taxon>Ascomycota</taxon>
        <taxon>Pezizomycotina</taxon>
        <taxon>Dothideomycetes</taxon>
        <taxon>Pleosporomycetidae</taxon>
        <taxon>Venturiales</taxon>
        <taxon>Venturiaceae</taxon>
        <taxon>Venturia</taxon>
    </lineage>
</organism>
<comment type="caution">
    <text evidence="3">The sequence shown here is derived from an EMBL/GenBank/DDBJ whole genome shotgun (WGS) entry which is preliminary data.</text>
</comment>
<evidence type="ECO:0000256" key="1">
    <source>
        <dbReference type="SAM" id="MobiDB-lite"/>
    </source>
</evidence>
<keyword evidence="5" id="KW-1185">Reference proteome</keyword>
<evidence type="ECO:0000313" key="3">
    <source>
        <dbReference type="EMBL" id="KAE9988965.1"/>
    </source>
</evidence>
<dbReference type="AlphaFoldDB" id="A0A8H3VJ74"/>
<evidence type="ECO:0000313" key="4">
    <source>
        <dbReference type="Proteomes" id="UP000447873"/>
    </source>
</evidence>